<dbReference type="OrthoDB" id="6322212at2"/>
<proteinExistence type="predicted"/>
<evidence type="ECO:0000313" key="3">
    <source>
        <dbReference type="EMBL" id="QFU74378.1"/>
    </source>
</evidence>
<dbReference type="InterPro" id="IPR051785">
    <property type="entry name" value="MMCE/EMCE_epimerase"/>
</dbReference>
<dbReference type="PANTHER" id="PTHR43048">
    <property type="entry name" value="METHYLMALONYL-COA EPIMERASE"/>
    <property type="match status" value="1"/>
</dbReference>
<dbReference type="KEGG" id="halc:EY643_01215"/>
<evidence type="ECO:0000313" key="4">
    <source>
        <dbReference type="Proteomes" id="UP000326287"/>
    </source>
</evidence>
<keyword evidence="3" id="KW-0456">Lyase</keyword>
<keyword evidence="4" id="KW-1185">Reference proteome</keyword>
<dbReference type="SUPFAM" id="SSF54593">
    <property type="entry name" value="Glyoxalase/Bleomycin resistance protein/Dihydroxybiphenyl dioxygenase"/>
    <property type="match status" value="1"/>
</dbReference>
<dbReference type="RefSeq" id="WP_152660490.1">
    <property type="nucleotide sequence ID" value="NZ_CP036422.1"/>
</dbReference>
<evidence type="ECO:0000256" key="1">
    <source>
        <dbReference type="ARBA" id="ARBA00022723"/>
    </source>
</evidence>
<dbReference type="AlphaFoldDB" id="A0A5P9NH74"/>
<sequence>MLKKVHHINLLVNDLDSAVRKYQLAFEIDHFEYGDLDARGVKTARFKAGETWIVLIEPIDPDGVPAKHLAEHGEGLFLLSFEVESLEAASAKVESNLNGLGGEGPRTGLEGWQVRDLDPTIFNGAILQLTQDDGA</sequence>
<protein>
    <submittedName>
        <fullName evidence="3">Lactoylglutathione lyase</fullName>
    </submittedName>
</protein>
<keyword evidence="1" id="KW-0479">Metal-binding</keyword>
<gene>
    <name evidence="3" type="ORF">EY643_01215</name>
</gene>
<dbReference type="GO" id="GO:0046872">
    <property type="term" value="F:metal ion binding"/>
    <property type="evidence" value="ECO:0007669"/>
    <property type="project" value="UniProtKB-KW"/>
</dbReference>
<dbReference type="Pfam" id="PF13669">
    <property type="entry name" value="Glyoxalase_4"/>
    <property type="match status" value="1"/>
</dbReference>
<dbReference type="InterPro" id="IPR029068">
    <property type="entry name" value="Glyas_Bleomycin-R_OHBP_Dase"/>
</dbReference>
<name>A0A5P9NH74_9GAMM</name>
<organism evidence="3 4">
    <name type="scientific">Halioglobus maricola</name>
    <dbReference type="NCBI Taxonomy" id="2601894"/>
    <lineage>
        <taxon>Bacteria</taxon>
        <taxon>Pseudomonadati</taxon>
        <taxon>Pseudomonadota</taxon>
        <taxon>Gammaproteobacteria</taxon>
        <taxon>Cellvibrionales</taxon>
        <taxon>Halieaceae</taxon>
        <taxon>Halioglobus</taxon>
    </lineage>
</organism>
<dbReference type="InterPro" id="IPR037523">
    <property type="entry name" value="VOC_core"/>
</dbReference>
<dbReference type="Proteomes" id="UP000326287">
    <property type="component" value="Chromosome"/>
</dbReference>
<reference evidence="3 4" key="1">
    <citation type="submission" date="2019-02" db="EMBL/GenBank/DDBJ databases">
        <authorList>
            <person name="Li S.-H."/>
        </authorList>
    </citation>
    <scope>NUCLEOTIDE SEQUENCE [LARGE SCALE GENOMIC DNA]</scope>
    <source>
        <strain evidence="3 4">IMCC14385</strain>
    </source>
</reference>
<dbReference type="GO" id="GO:0046491">
    <property type="term" value="P:L-methylmalonyl-CoA metabolic process"/>
    <property type="evidence" value="ECO:0007669"/>
    <property type="project" value="TreeGrafter"/>
</dbReference>
<feature type="domain" description="VOC" evidence="2">
    <location>
        <begin position="4"/>
        <end position="132"/>
    </location>
</feature>
<evidence type="ECO:0000259" key="2">
    <source>
        <dbReference type="PROSITE" id="PS51819"/>
    </source>
</evidence>
<dbReference type="PANTHER" id="PTHR43048:SF3">
    <property type="entry name" value="METHYLMALONYL-COA EPIMERASE, MITOCHONDRIAL"/>
    <property type="match status" value="1"/>
</dbReference>
<dbReference type="EMBL" id="CP036422">
    <property type="protein sequence ID" value="QFU74378.1"/>
    <property type="molecule type" value="Genomic_DNA"/>
</dbReference>
<dbReference type="GO" id="GO:0016829">
    <property type="term" value="F:lyase activity"/>
    <property type="evidence" value="ECO:0007669"/>
    <property type="project" value="UniProtKB-KW"/>
</dbReference>
<dbReference type="GO" id="GO:0004493">
    <property type="term" value="F:methylmalonyl-CoA epimerase activity"/>
    <property type="evidence" value="ECO:0007669"/>
    <property type="project" value="TreeGrafter"/>
</dbReference>
<accession>A0A5P9NH74</accession>
<dbReference type="Gene3D" id="3.10.180.10">
    <property type="entry name" value="2,3-Dihydroxybiphenyl 1,2-Dioxygenase, domain 1"/>
    <property type="match status" value="1"/>
</dbReference>
<dbReference type="PROSITE" id="PS51819">
    <property type="entry name" value="VOC"/>
    <property type="match status" value="1"/>
</dbReference>